<evidence type="ECO:0000259" key="11">
    <source>
        <dbReference type="PROSITE" id="PS50929"/>
    </source>
</evidence>
<dbReference type="Pfam" id="PF00005">
    <property type="entry name" value="ABC_tran"/>
    <property type="match status" value="1"/>
</dbReference>
<dbReference type="InterPro" id="IPR036640">
    <property type="entry name" value="ABC1_TM_sf"/>
</dbReference>
<dbReference type="Pfam" id="PF00664">
    <property type="entry name" value="ABC_membrane"/>
    <property type="match status" value="1"/>
</dbReference>
<dbReference type="GO" id="GO:0016887">
    <property type="term" value="F:ATP hydrolysis activity"/>
    <property type="evidence" value="ECO:0007669"/>
    <property type="project" value="InterPro"/>
</dbReference>
<feature type="transmembrane region" description="Helical" evidence="9">
    <location>
        <begin position="21"/>
        <end position="43"/>
    </location>
</feature>
<dbReference type="GO" id="GO:0034040">
    <property type="term" value="F:ATPase-coupled lipid transmembrane transporter activity"/>
    <property type="evidence" value="ECO:0007669"/>
    <property type="project" value="TreeGrafter"/>
</dbReference>
<evidence type="ECO:0000256" key="8">
    <source>
        <dbReference type="ARBA" id="ARBA00023136"/>
    </source>
</evidence>
<comment type="subcellular location">
    <subcellularLocation>
        <location evidence="1">Cell membrane</location>
        <topology evidence="1">Multi-pass membrane protein</topology>
    </subcellularLocation>
</comment>
<evidence type="ECO:0000256" key="1">
    <source>
        <dbReference type="ARBA" id="ARBA00004651"/>
    </source>
</evidence>
<evidence type="ECO:0000259" key="10">
    <source>
        <dbReference type="PROSITE" id="PS50893"/>
    </source>
</evidence>
<evidence type="ECO:0000256" key="6">
    <source>
        <dbReference type="ARBA" id="ARBA00022840"/>
    </source>
</evidence>
<dbReference type="GO" id="GO:0140359">
    <property type="term" value="F:ABC-type transporter activity"/>
    <property type="evidence" value="ECO:0007669"/>
    <property type="project" value="InterPro"/>
</dbReference>
<dbReference type="PROSITE" id="PS00211">
    <property type="entry name" value="ABC_TRANSPORTER_1"/>
    <property type="match status" value="1"/>
</dbReference>
<dbReference type="SUPFAM" id="SSF90123">
    <property type="entry name" value="ABC transporter transmembrane region"/>
    <property type="match status" value="1"/>
</dbReference>
<dbReference type="InterPro" id="IPR017871">
    <property type="entry name" value="ABC_transporter-like_CS"/>
</dbReference>
<reference evidence="12 13" key="1">
    <citation type="submission" date="2020-09" db="EMBL/GenBank/DDBJ databases">
        <title>Characterization of Treponema spp. from bovine digital dermatitis in Korea.</title>
        <authorList>
            <person name="Espiritu H.M."/>
            <person name="Cho Y.I."/>
            <person name="Mamuad L."/>
        </authorList>
    </citation>
    <scope>NUCLEOTIDE SEQUENCE [LARGE SCALE GENOMIC DNA]</scope>
    <source>
        <strain evidence="12 13">KS1</strain>
    </source>
</reference>
<dbReference type="GO" id="GO:0005524">
    <property type="term" value="F:ATP binding"/>
    <property type="evidence" value="ECO:0007669"/>
    <property type="project" value="UniProtKB-KW"/>
</dbReference>
<evidence type="ECO:0000313" key="13">
    <source>
        <dbReference type="Proteomes" id="UP000593915"/>
    </source>
</evidence>
<keyword evidence="5" id="KW-0547">Nucleotide-binding</keyword>
<evidence type="ECO:0000256" key="4">
    <source>
        <dbReference type="ARBA" id="ARBA00022692"/>
    </source>
</evidence>
<proteinExistence type="predicted"/>
<dbReference type="InterPro" id="IPR027417">
    <property type="entry name" value="P-loop_NTPase"/>
</dbReference>
<dbReference type="Gene3D" id="3.40.50.300">
    <property type="entry name" value="P-loop containing nucleotide triphosphate hydrolases"/>
    <property type="match status" value="1"/>
</dbReference>
<dbReference type="Gene3D" id="1.20.1560.10">
    <property type="entry name" value="ABC transporter type 1, transmembrane domain"/>
    <property type="match status" value="1"/>
</dbReference>
<evidence type="ECO:0000256" key="2">
    <source>
        <dbReference type="ARBA" id="ARBA00022448"/>
    </source>
</evidence>
<name>A0A7S6WQB3_9SPIR</name>
<dbReference type="FunFam" id="3.40.50.300:FF:000221">
    <property type="entry name" value="Multidrug ABC transporter ATP-binding protein"/>
    <property type="match status" value="1"/>
</dbReference>
<keyword evidence="2" id="KW-0813">Transport</keyword>
<protein>
    <submittedName>
        <fullName evidence="12">ABC transporter ATP-binding protein</fullName>
    </submittedName>
</protein>
<dbReference type="PANTHER" id="PTHR24221">
    <property type="entry name" value="ATP-BINDING CASSETTE SUB-FAMILY B"/>
    <property type="match status" value="1"/>
</dbReference>
<evidence type="ECO:0000313" key="12">
    <source>
        <dbReference type="EMBL" id="QOW61373.1"/>
    </source>
</evidence>
<dbReference type="AlphaFoldDB" id="A0A7S6WQB3"/>
<dbReference type="InterPro" id="IPR003439">
    <property type="entry name" value="ABC_transporter-like_ATP-bd"/>
</dbReference>
<dbReference type="PROSITE" id="PS50929">
    <property type="entry name" value="ABC_TM1F"/>
    <property type="match status" value="1"/>
</dbReference>
<keyword evidence="3" id="KW-1003">Cell membrane</keyword>
<evidence type="ECO:0000256" key="7">
    <source>
        <dbReference type="ARBA" id="ARBA00022989"/>
    </source>
</evidence>
<dbReference type="Proteomes" id="UP000593915">
    <property type="component" value="Chromosome"/>
</dbReference>
<dbReference type="PROSITE" id="PS50893">
    <property type="entry name" value="ABC_TRANSPORTER_2"/>
    <property type="match status" value="1"/>
</dbReference>
<keyword evidence="7 9" id="KW-1133">Transmembrane helix</keyword>
<evidence type="ECO:0000256" key="3">
    <source>
        <dbReference type="ARBA" id="ARBA00022475"/>
    </source>
</evidence>
<keyword evidence="6 12" id="KW-0067">ATP-binding</keyword>
<feature type="transmembrane region" description="Helical" evidence="9">
    <location>
        <begin position="258"/>
        <end position="277"/>
    </location>
</feature>
<accession>A0A7S6WQB3</accession>
<dbReference type="InterPro" id="IPR039421">
    <property type="entry name" value="Type_1_exporter"/>
</dbReference>
<dbReference type="EMBL" id="CP061839">
    <property type="protein sequence ID" value="QOW61373.1"/>
    <property type="molecule type" value="Genomic_DNA"/>
</dbReference>
<feature type="transmembrane region" description="Helical" evidence="9">
    <location>
        <begin position="63"/>
        <end position="96"/>
    </location>
</feature>
<evidence type="ECO:0000256" key="9">
    <source>
        <dbReference type="SAM" id="Phobius"/>
    </source>
</evidence>
<sequence length="599" mass="66423">MNKKSQGILEHIFSVTEKGRGILTAGITASVIGMLCNVVPYISVYYIGKLFLTDGVSNNKGAILFWVLIAGAAILLNLVFSFCGSLGCHTAAFKILYRYRIKIMEHLGKLPIGFFAEHTSGGIQKIMDEDIGKLEGVIAHIMPDMIGSTLVLLLLLAGIGYLNIFLALTVILSIAAGFFFQFSIFGGEKAKQIYADVTQSAQNITGAFSEYVKGIAEVKLFGKTHGMTKTLEKYIDDYEFWEVTSYKRAAFNMTMYKSIGLSLLTFVLPAGGLLITYSPTGDTVLSVLMALIITPALWEPLLTCIDYAAQLRMTQAGLQQIELILNSPVFDFKPEQKRIAHNSVEFENVSFSYQSETDSGRHKALDSVSFSCNEGEMTALVGESGSGKSTVGQLLLRFYDIHQGRITIGGKDIRTIETKELMDKIAFVFQDTFIFSDTVKNNIIMNKNIPEEKLIEAAKQACCHDFIMKLPEGYDTLIGSGNIQLSGGEAQRISIARAFLKDSPIIILDEALAYTDAENENVIQEAIKNLIKHKTVIVIAHRLQSIMEADNIIVLQNGKIIERGTHTELMSKNTEYKTLWKLQYEADEWELEHRGEAIQ</sequence>
<feature type="transmembrane region" description="Helical" evidence="9">
    <location>
        <begin position="283"/>
        <end position="305"/>
    </location>
</feature>
<feature type="transmembrane region" description="Helical" evidence="9">
    <location>
        <begin position="164"/>
        <end position="185"/>
    </location>
</feature>
<dbReference type="InterPro" id="IPR011527">
    <property type="entry name" value="ABC1_TM_dom"/>
</dbReference>
<dbReference type="SMART" id="SM00382">
    <property type="entry name" value="AAA"/>
    <property type="match status" value="1"/>
</dbReference>
<feature type="transmembrane region" description="Helical" evidence="9">
    <location>
        <begin position="137"/>
        <end position="158"/>
    </location>
</feature>
<organism evidence="12 13">
    <name type="scientific">Treponema pedis</name>
    <dbReference type="NCBI Taxonomy" id="409322"/>
    <lineage>
        <taxon>Bacteria</taxon>
        <taxon>Pseudomonadati</taxon>
        <taxon>Spirochaetota</taxon>
        <taxon>Spirochaetia</taxon>
        <taxon>Spirochaetales</taxon>
        <taxon>Treponemataceae</taxon>
        <taxon>Treponema</taxon>
    </lineage>
</organism>
<keyword evidence="8 9" id="KW-0472">Membrane</keyword>
<dbReference type="InterPro" id="IPR003593">
    <property type="entry name" value="AAA+_ATPase"/>
</dbReference>
<feature type="domain" description="ABC transmembrane type-1" evidence="11">
    <location>
        <begin position="29"/>
        <end position="313"/>
    </location>
</feature>
<evidence type="ECO:0000256" key="5">
    <source>
        <dbReference type="ARBA" id="ARBA00022741"/>
    </source>
</evidence>
<dbReference type="RefSeq" id="WP_024468854.1">
    <property type="nucleotide sequence ID" value="NZ_CP061839.1"/>
</dbReference>
<dbReference type="PANTHER" id="PTHR24221:SF397">
    <property type="entry name" value="ABC TRANSPORTER, ATP-BINDING TRANSMEMBRANE PROTEIN"/>
    <property type="match status" value="1"/>
</dbReference>
<keyword evidence="4 9" id="KW-0812">Transmembrane</keyword>
<feature type="domain" description="ABC transporter" evidence="10">
    <location>
        <begin position="344"/>
        <end position="582"/>
    </location>
</feature>
<dbReference type="SUPFAM" id="SSF52540">
    <property type="entry name" value="P-loop containing nucleoside triphosphate hydrolases"/>
    <property type="match status" value="1"/>
</dbReference>
<dbReference type="GO" id="GO:0005886">
    <property type="term" value="C:plasma membrane"/>
    <property type="evidence" value="ECO:0007669"/>
    <property type="project" value="UniProtKB-SubCell"/>
</dbReference>
<gene>
    <name evidence="12" type="ORF">IFE08_03000</name>
</gene>